<keyword evidence="3" id="KW-0680">Restriction system</keyword>
<name>A0A1V0UQF0_9BACL</name>
<proteinExistence type="predicted"/>
<reference evidence="4 5" key="1">
    <citation type="submission" date="2017-03" db="EMBL/GenBank/DDBJ databases">
        <title>Paenibacillus larvae genome sequencing.</title>
        <authorList>
            <person name="Dingman D.W."/>
        </authorList>
    </citation>
    <scope>NUCLEOTIDE SEQUENCE [LARGE SCALE GENOMIC DNA]</scope>
    <source>
        <strain evidence="4 5">SAG 10367</strain>
    </source>
</reference>
<dbReference type="Pfam" id="PF00145">
    <property type="entry name" value="DNA_methylase"/>
    <property type="match status" value="1"/>
</dbReference>
<dbReference type="Gene3D" id="3.40.50.150">
    <property type="entry name" value="Vaccinia Virus protein VP39"/>
    <property type="match status" value="1"/>
</dbReference>
<sequence>MKPKLLDLFCKAGGCSAGYASAGFEVIGVDIEPQPNYPYEFIWADAFEVLKDHELIDGFDVIHASPPCQAHSKARGCLKQEMAVDMEIIKI</sequence>
<accession>A0A1V0UQF0</accession>
<dbReference type="EMBL" id="CP020557">
    <property type="protein sequence ID" value="ARF67250.1"/>
    <property type="molecule type" value="Genomic_DNA"/>
</dbReference>
<dbReference type="Proteomes" id="UP000192727">
    <property type="component" value="Chromosome"/>
</dbReference>
<dbReference type="GO" id="GO:0032259">
    <property type="term" value="P:methylation"/>
    <property type="evidence" value="ECO:0007669"/>
    <property type="project" value="UniProtKB-KW"/>
</dbReference>
<dbReference type="RefSeq" id="WP_083038875.1">
    <property type="nucleotide sequence ID" value="NZ_CP020557.1"/>
</dbReference>
<organism evidence="4 5">
    <name type="scientific">Paenibacillus larvae subsp. pulvifaciens</name>
    <dbReference type="NCBI Taxonomy" id="1477"/>
    <lineage>
        <taxon>Bacteria</taxon>
        <taxon>Bacillati</taxon>
        <taxon>Bacillota</taxon>
        <taxon>Bacilli</taxon>
        <taxon>Bacillales</taxon>
        <taxon>Paenibacillaceae</taxon>
        <taxon>Paenibacillus</taxon>
    </lineage>
</organism>
<dbReference type="InterPro" id="IPR029063">
    <property type="entry name" value="SAM-dependent_MTases_sf"/>
</dbReference>
<evidence type="ECO:0000256" key="2">
    <source>
        <dbReference type="ARBA" id="ARBA00022679"/>
    </source>
</evidence>
<dbReference type="GO" id="GO:0009307">
    <property type="term" value="P:DNA restriction-modification system"/>
    <property type="evidence" value="ECO:0007669"/>
    <property type="project" value="UniProtKB-KW"/>
</dbReference>
<dbReference type="GO" id="GO:0008168">
    <property type="term" value="F:methyltransferase activity"/>
    <property type="evidence" value="ECO:0007669"/>
    <property type="project" value="UniProtKB-KW"/>
</dbReference>
<dbReference type="AlphaFoldDB" id="A0A1V0UQF0"/>
<evidence type="ECO:0000313" key="5">
    <source>
        <dbReference type="Proteomes" id="UP000192727"/>
    </source>
</evidence>
<evidence type="ECO:0000256" key="3">
    <source>
        <dbReference type="ARBA" id="ARBA00022747"/>
    </source>
</evidence>
<protein>
    <submittedName>
        <fullName evidence="4">Uncharacterized protein</fullName>
    </submittedName>
</protein>
<keyword evidence="1" id="KW-0489">Methyltransferase</keyword>
<evidence type="ECO:0000256" key="1">
    <source>
        <dbReference type="ARBA" id="ARBA00022603"/>
    </source>
</evidence>
<gene>
    <name evidence="4" type="ORF">B7C51_04580</name>
</gene>
<evidence type="ECO:0000313" key="4">
    <source>
        <dbReference type="EMBL" id="ARF67250.1"/>
    </source>
</evidence>
<keyword evidence="2" id="KW-0808">Transferase</keyword>
<dbReference type="SUPFAM" id="SSF53335">
    <property type="entry name" value="S-adenosyl-L-methionine-dependent methyltransferases"/>
    <property type="match status" value="1"/>
</dbReference>
<dbReference type="InterPro" id="IPR001525">
    <property type="entry name" value="C5_MeTfrase"/>
</dbReference>